<sequence length="389" mass="43218">MIAAPHTQHMTKGYGIYAAYQQLEFTPNCNKFNKWSPTPSSHAHDVGNTEPGTTLVEFLKSIENLQSALHDHARANPNLDITVAIDSPVLYIFAVLDYLCLKGMLITYDKLSIKDLLDMISLPAKILGSSRLSWGFLEFKSKTNKHRWLKFPNIRSNRKTFLCFCVFHCFGLEGDTRRVRDMPPIVVQGILDSWSFYRMSRPGLYPLFNLQKFEECLKMSVFLTKLTGHSDGGGIRFADIPCDEIKEETGLEKDLGEDEDLFYFCVLLGYMMMKGIIEKYNSQTHAEMMKALGFSRVGKMDVAVAAADESSGDLDFHQPPSTLPPAVGTSPGSTGNCLTCREGVAHAQAGVVAEKHSSHSDNTQGGGAVKPYPPRNSVLSLLQNTEYAN</sequence>
<reference evidence="1" key="1">
    <citation type="submission" date="2022-09" db="EMBL/GenBank/DDBJ databases">
        <title>A Global Phylogenomic Analysis of the Shiitake Genus Lentinula.</title>
        <authorList>
            <consortium name="DOE Joint Genome Institute"/>
            <person name="Sierra-Patev S."/>
            <person name="Min B."/>
            <person name="Naranjo-Ortiz M."/>
            <person name="Looney B."/>
            <person name="Konkel Z."/>
            <person name="Slot J.C."/>
            <person name="Sakamoto Y."/>
            <person name="Steenwyk J.L."/>
            <person name="Rokas A."/>
            <person name="Carro J."/>
            <person name="Camarero S."/>
            <person name="Ferreira P."/>
            <person name="Molpeceres G."/>
            <person name="Ruiz-Duenas F.J."/>
            <person name="Serrano A."/>
            <person name="Henrissat B."/>
            <person name="Drula E."/>
            <person name="Hughes K.W."/>
            <person name="Mata J.L."/>
            <person name="Ishikawa N.K."/>
            <person name="Vargas-Isla R."/>
            <person name="Ushijima S."/>
            <person name="Smith C.A."/>
            <person name="Ahrendt S."/>
            <person name="Andreopoulos W."/>
            <person name="He G."/>
            <person name="Labutti K."/>
            <person name="Lipzen A."/>
            <person name="Ng V."/>
            <person name="Riley R."/>
            <person name="Sandor L."/>
            <person name="Barry K."/>
            <person name="Martinez A.T."/>
            <person name="Xiao Y."/>
            <person name="Gibbons J.G."/>
            <person name="Terashima K."/>
            <person name="Grigoriev I.V."/>
            <person name="Hibbett D.S."/>
        </authorList>
    </citation>
    <scope>NUCLEOTIDE SEQUENCE</scope>
    <source>
        <strain evidence="1">TMI1499</strain>
    </source>
</reference>
<proteinExistence type="predicted"/>
<gene>
    <name evidence="1" type="ORF">F5876DRAFT_84764</name>
</gene>
<protein>
    <submittedName>
        <fullName evidence="1">Uncharacterized protein</fullName>
    </submittedName>
</protein>
<organism evidence="1 2">
    <name type="scientific">Lentinula aff. lateritia</name>
    <dbReference type="NCBI Taxonomy" id="2804960"/>
    <lineage>
        <taxon>Eukaryota</taxon>
        <taxon>Fungi</taxon>
        <taxon>Dikarya</taxon>
        <taxon>Basidiomycota</taxon>
        <taxon>Agaricomycotina</taxon>
        <taxon>Agaricomycetes</taxon>
        <taxon>Agaricomycetidae</taxon>
        <taxon>Agaricales</taxon>
        <taxon>Marasmiineae</taxon>
        <taxon>Omphalotaceae</taxon>
        <taxon>Lentinula</taxon>
    </lineage>
</organism>
<evidence type="ECO:0000313" key="2">
    <source>
        <dbReference type="Proteomes" id="UP001163835"/>
    </source>
</evidence>
<comment type="caution">
    <text evidence="1">The sequence shown here is derived from an EMBL/GenBank/DDBJ whole genome shotgun (WGS) entry which is preliminary data.</text>
</comment>
<evidence type="ECO:0000313" key="1">
    <source>
        <dbReference type="EMBL" id="KAJ3803665.1"/>
    </source>
</evidence>
<dbReference type="Proteomes" id="UP001163835">
    <property type="component" value="Unassembled WGS sequence"/>
</dbReference>
<accession>A0ACC1TG02</accession>
<name>A0ACC1TG02_9AGAR</name>
<dbReference type="EMBL" id="MU797068">
    <property type="protein sequence ID" value="KAJ3803665.1"/>
    <property type="molecule type" value="Genomic_DNA"/>
</dbReference>
<keyword evidence="2" id="KW-1185">Reference proteome</keyword>